<proteinExistence type="predicted"/>
<evidence type="ECO:0000313" key="1">
    <source>
        <dbReference type="EMBL" id="KIP61327.1"/>
    </source>
</evidence>
<keyword evidence="2" id="KW-1185">Reference proteome</keyword>
<evidence type="ECO:0000313" key="2">
    <source>
        <dbReference type="Proteomes" id="UP000032046"/>
    </source>
</evidence>
<organism evidence="1 2">
    <name type="scientific">Prevotella pectinovora</name>
    <dbReference type="NCBI Taxonomy" id="1602169"/>
    <lineage>
        <taxon>Bacteria</taxon>
        <taxon>Pseudomonadati</taxon>
        <taxon>Bacteroidota</taxon>
        <taxon>Bacteroidia</taxon>
        <taxon>Bacteroidales</taxon>
        <taxon>Prevotellaceae</taxon>
        <taxon>Prevotella</taxon>
    </lineage>
</organism>
<gene>
    <name evidence="1" type="ORF">ST44_09650</name>
</gene>
<dbReference type="EMBL" id="JXQK01000067">
    <property type="protein sequence ID" value="KIP61327.1"/>
    <property type="molecule type" value="Genomic_DNA"/>
</dbReference>
<dbReference type="AlphaFoldDB" id="A0A0D0IY91"/>
<dbReference type="Proteomes" id="UP000032046">
    <property type="component" value="Unassembled WGS sequence"/>
</dbReference>
<accession>A0A0D0IY91</accession>
<name>A0A0D0IY91_9BACT</name>
<dbReference type="STRING" id="1602171.ST44_09650"/>
<sequence>MSEMTNKTIAVVANEKNEMHKSIFDDELLNDVSSYDSNELHCGIGISMEFSYYKDKGYIKKGDSICIDDCKISEVIEELESIFGKLSCHNSANDFGLSADALVYEIPDSLTREMTSEQLLAASVVSEDDAQKRSFFEKILNAPKDKDYAVLAFDWKEQRIVFYGMYRLCPIESCMQQKVIMNLSDNTYTIRHGLRLQNSNLIASLIFTALLPRTLTKPLVRKKLMRLPRNIGMMKSKTSK</sequence>
<reference evidence="1 2" key="1">
    <citation type="submission" date="2015-01" db="EMBL/GenBank/DDBJ databases">
        <title>Comparative genomics of non-oral Prevotella species.</title>
        <authorList>
            <person name="Accetto T."/>
            <person name="Nograsek B."/>
            <person name="Avgustin G."/>
        </authorList>
    </citation>
    <scope>NUCLEOTIDE SEQUENCE [LARGE SCALE GENOMIC DNA]</scope>
    <source>
        <strain evidence="1 2">P5-119</strain>
    </source>
</reference>
<comment type="caution">
    <text evidence="1">The sequence shown here is derived from an EMBL/GenBank/DDBJ whole genome shotgun (WGS) entry which is preliminary data.</text>
</comment>
<dbReference type="RefSeq" id="WP_042519714.1">
    <property type="nucleotide sequence ID" value="NZ_JXQK01000067.1"/>
</dbReference>
<protein>
    <submittedName>
        <fullName evidence="1">Uncharacterized protein</fullName>
    </submittedName>
</protein>